<dbReference type="OrthoDB" id="9995210at2759"/>
<dbReference type="EnsemblMetazoa" id="HelroT171375">
    <property type="protein sequence ID" value="HelroP171375"/>
    <property type="gene ID" value="HelroG171375"/>
</dbReference>
<dbReference type="KEGG" id="hro:HELRODRAFT_171375"/>
<dbReference type="Gene3D" id="1.25.40.20">
    <property type="entry name" value="Ankyrin repeat-containing domain"/>
    <property type="match status" value="1"/>
</dbReference>
<dbReference type="HOGENOM" id="CLU_1210939_0_0_1"/>
<dbReference type="GeneID" id="20203621"/>
<dbReference type="EMBL" id="AMQM01003859">
    <property type="status" value="NOT_ANNOTATED_CDS"/>
    <property type="molecule type" value="Genomic_DNA"/>
</dbReference>
<dbReference type="RefSeq" id="XP_009016346.1">
    <property type="nucleotide sequence ID" value="XM_009018098.1"/>
</dbReference>
<evidence type="ECO:0000313" key="4">
    <source>
        <dbReference type="Proteomes" id="UP000015101"/>
    </source>
</evidence>
<dbReference type="InterPro" id="IPR036770">
    <property type="entry name" value="Ankyrin_rpt-contain_sf"/>
</dbReference>
<dbReference type="AlphaFoldDB" id="T1F472"/>
<reference evidence="4" key="1">
    <citation type="submission" date="2012-12" db="EMBL/GenBank/DDBJ databases">
        <authorList>
            <person name="Hellsten U."/>
            <person name="Grimwood J."/>
            <person name="Chapman J.A."/>
            <person name="Shapiro H."/>
            <person name="Aerts A."/>
            <person name="Otillar R.P."/>
            <person name="Terry A.Y."/>
            <person name="Boore J.L."/>
            <person name="Simakov O."/>
            <person name="Marletaz F."/>
            <person name="Cho S.-J."/>
            <person name="Edsinger-Gonzales E."/>
            <person name="Havlak P."/>
            <person name="Kuo D.-H."/>
            <person name="Larsson T."/>
            <person name="Lv J."/>
            <person name="Arendt D."/>
            <person name="Savage R."/>
            <person name="Osoegawa K."/>
            <person name="de Jong P."/>
            <person name="Lindberg D.R."/>
            <person name="Seaver E.C."/>
            <person name="Weisblat D.A."/>
            <person name="Putnam N.H."/>
            <person name="Grigoriev I.V."/>
            <person name="Rokhsar D.S."/>
        </authorList>
    </citation>
    <scope>NUCLEOTIDE SEQUENCE</scope>
</reference>
<accession>T1F472</accession>
<sequence length="229" mass="25235">MFVNNIFLCCWCFAVRENSSDVGSGKQSLVDDSIAVTRDRLIDIILKDIKRREINQATFSTCLLSTGSTEKEKKNIDVDAQSFQGNTALHIATASKNLKIIALLVAAGSDCNIKNSDVKHDSSDYKSSDDSESCSEWINADVDLSSVMYRKCRLNETDSSSEDENDTNKGMTARDYSFGDEKILMLLDGKTYDEVVKERVADVQTGTALDSHQKLLLSINFDSGLGSLS</sequence>
<dbReference type="PROSITE" id="PS50297">
    <property type="entry name" value="ANK_REP_REGION"/>
    <property type="match status" value="1"/>
</dbReference>
<feature type="repeat" description="ANK" evidence="1">
    <location>
        <begin position="84"/>
        <end position="116"/>
    </location>
</feature>
<keyword evidence="1" id="KW-0040">ANK repeat</keyword>
<organism evidence="3 4">
    <name type="scientific">Helobdella robusta</name>
    <name type="common">Californian leech</name>
    <dbReference type="NCBI Taxonomy" id="6412"/>
    <lineage>
        <taxon>Eukaryota</taxon>
        <taxon>Metazoa</taxon>
        <taxon>Spiralia</taxon>
        <taxon>Lophotrochozoa</taxon>
        <taxon>Annelida</taxon>
        <taxon>Clitellata</taxon>
        <taxon>Hirudinea</taxon>
        <taxon>Rhynchobdellida</taxon>
        <taxon>Glossiphoniidae</taxon>
        <taxon>Helobdella</taxon>
    </lineage>
</organism>
<evidence type="ECO:0000313" key="3">
    <source>
        <dbReference type="EnsemblMetazoa" id="HelroP171375"/>
    </source>
</evidence>
<dbReference type="PROSITE" id="PS50088">
    <property type="entry name" value="ANK_REPEAT"/>
    <property type="match status" value="1"/>
</dbReference>
<dbReference type="InParanoid" id="T1F472"/>
<dbReference type="SMART" id="SM00248">
    <property type="entry name" value="ANK"/>
    <property type="match status" value="1"/>
</dbReference>
<dbReference type="Pfam" id="PF00023">
    <property type="entry name" value="Ank"/>
    <property type="match status" value="1"/>
</dbReference>
<dbReference type="SUPFAM" id="SSF48403">
    <property type="entry name" value="Ankyrin repeat"/>
    <property type="match status" value="1"/>
</dbReference>
<gene>
    <name evidence="3" type="primary">20203621</name>
    <name evidence="2" type="ORF">HELRODRAFT_171375</name>
</gene>
<reference evidence="2 4" key="2">
    <citation type="journal article" date="2013" name="Nature">
        <title>Insights into bilaterian evolution from three spiralian genomes.</title>
        <authorList>
            <person name="Simakov O."/>
            <person name="Marletaz F."/>
            <person name="Cho S.J."/>
            <person name="Edsinger-Gonzales E."/>
            <person name="Havlak P."/>
            <person name="Hellsten U."/>
            <person name="Kuo D.H."/>
            <person name="Larsson T."/>
            <person name="Lv J."/>
            <person name="Arendt D."/>
            <person name="Savage R."/>
            <person name="Osoegawa K."/>
            <person name="de Jong P."/>
            <person name="Grimwood J."/>
            <person name="Chapman J.A."/>
            <person name="Shapiro H."/>
            <person name="Aerts A."/>
            <person name="Otillar R.P."/>
            <person name="Terry A.Y."/>
            <person name="Boore J.L."/>
            <person name="Grigoriev I.V."/>
            <person name="Lindberg D.R."/>
            <person name="Seaver E.C."/>
            <person name="Weisblat D.A."/>
            <person name="Putnam N.H."/>
            <person name="Rokhsar D.S."/>
        </authorList>
    </citation>
    <scope>NUCLEOTIDE SEQUENCE</scope>
</reference>
<evidence type="ECO:0000313" key="2">
    <source>
        <dbReference type="EMBL" id="ESO05713.1"/>
    </source>
</evidence>
<dbReference type="EMBL" id="KB096325">
    <property type="protein sequence ID" value="ESO05713.1"/>
    <property type="molecule type" value="Genomic_DNA"/>
</dbReference>
<name>T1F472_HELRO</name>
<protein>
    <submittedName>
        <fullName evidence="2 3">Uncharacterized protein</fullName>
    </submittedName>
</protein>
<dbReference type="InterPro" id="IPR002110">
    <property type="entry name" value="Ankyrin_rpt"/>
</dbReference>
<proteinExistence type="predicted"/>
<evidence type="ECO:0000256" key="1">
    <source>
        <dbReference type="PROSITE-ProRule" id="PRU00023"/>
    </source>
</evidence>
<dbReference type="CTD" id="20203621"/>
<keyword evidence="4" id="KW-1185">Reference proteome</keyword>
<dbReference type="Proteomes" id="UP000015101">
    <property type="component" value="Unassembled WGS sequence"/>
</dbReference>
<reference evidence="3" key="3">
    <citation type="submission" date="2015-06" db="UniProtKB">
        <authorList>
            <consortium name="EnsemblMetazoa"/>
        </authorList>
    </citation>
    <scope>IDENTIFICATION</scope>
</reference>